<dbReference type="InterPro" id="IPR009721">
    <property type="entry name" value="O-acyltransferase_WSD1_C"/>
</dbReference>
<evidence type="ECO:0000256" key="2">
    <source>
        <dbReference type="ARBA" id="ARBA00005189"/>
    </source>
</evidence>
<keyword evidence="7" id="KW-0319">Glycerol metabolism</keyword>
<evidence type="ECO:0000313" key="15">
    <source>
        <dbReference type="Proteomes" id="UP000251800"/>
    </source>
</evidence>
<evidence type="ECO:0000256" key="6">
    <source>
        <dbReference type="ARBA" id="ARBA00022679"/>
    </source>
</evidence>
<evidence type="ECO:0000256" key="3">
    <source>
        <dbReference type="ARBA" id="ARBA00009587"/>
    </source>
</evidence>
<comment type="pathway">
    <text evidence="1">Glycerolipid metabolism; triacylglycerol biosynthesis.</text>
</comment>
<dbReference type="AlphaFoldDB" id="A0A363UKI9"/>
<dbReference type="Pfam" id="PF06974">
    <property type="entry name" value="WS_DGAT_C"/>
    <property type="match status" value="1"/>
</dbReference>
<comment type="caution">
    <text evidence="14">The sequence shown here is derived from an EMBL/GenBank/DDBJ whole genome shotgun (WGS) entry which is preliminary data.</text>
</comment>
<dbReference type="NCBIfam" id="TIGR02946">
    <property type="entry name" value="acyl_WS_DGAT"/>
    <property type="match status" value="1"/>
</dbReference>
<dbReference type="SUPFAM" id="SSF52777">
    <property type="entry name" value="CoA-dependent acyltransferases"/>
    <property type="match status" value="1"/>
</dbReference>
<dbReference type="GO" id="GO:0005886">
    <property type="term" value="C:plasma membrane"/>
    <property type="evidence" value="ECO:0007669"/>
    <property type="project" value="TreeGrafter"/>
</dbReference>
<sequence length="482" mass="52780">MRRMTPLDAAWLTVDSRDTPMHVATLAILSKPKNASPTYLQDLVKEFQGARSFVPPWNLRIRQSPLKNVLPVVEEIHDIDMEYHVRHSALPHPGGERELGVLVSRLHAHQLDLSRPLWECHIIEGLENDRFALYTKMHHALIDGVAGVRIMQQSFSENPRERGMVPPWSKRAATQARRERVLEDAAFSPTGWAQHALASTRSKARSVAGLGKTLAHLVGASGNRENALTSPYDSPKSVLNKRVSPPRRFGTQQYDLDRLKKICKAADVSLNDVVLCICGAALRRFLLESNALPDKPLTAGIPVSVRPAGDVQVGTAISFILSTLGTDIADPVLRLKAIHASTDKAKQELQALTRKQIDAYTLMVMGPFIGSLVTGLGGRTRPVFNLTISNVPGPQKPLYFNGARMEGIFPVSLVAHGQALNITCLSYAGKLNFGFTAARDTLPHMQRLSVYTGEALDELEAILVPSGKSRSTSSTKRKAAAS</sequence>
<comment type="similarity">
    <text evidence="3">Belongs to the long-chain O-acyltransferase family.</text>
</comment>
<evidence type="ECO:0000259" key="12">
    <source>
        <dbReference type="Pfam" id="PF03007"/>
    </source>
</evidence>
<evidence type="ECO:0000256" key="8">
    <source>
        <dbReference type="ARBA" id="ARBA00023098"/>
    </source>
</evidence>
<keyword evidence="5" id="KW-0444">Lipid biosynthesis</keyword>
<dbReference type="Gene3D" id="3.30.559.10">
    <property type="entry name" value="Chloramphenicol acetyltransferase-like domain"/>
    <property type="match status" value="1"/>
</dbReference>
<dbReference type="GO" id="GO:0071731">
    <property type="term" value="P:response to nitric oxide"/>
    <property type="evidence" value="ECO:0007669"/>
    <property type="project" value="TreeGrafter"/>
</dbReference>
<dbReference type="GO" id="GO:0051701">
    <property type="term" value="P:biological process involved in interaction with host"/>
    <property type="evidence" value="ECO:0007669"/>
    <property type="project" value="TreeGrafter"/>
</dbReference>
<comment type="pathway">
    <text evidence="2">Lipid metabolism.</text>
</comment>
<comment type="catalytic activity">
    <reaction evidence="10">
        <text>an acyl-CoA + a 1,2-diacyl-sn-glycerol = a triacyl-sn-glycerol + CoA</text>
        <dbReference type="Rhea" id="RHEA:10868"/>
        <dbReference type="ChEBI" id="CHEBI:17815"/>
        <dbReference type="ChEBI" id="CHEBI:57287"/>
        <dbReference type="ChEBI" id="CHEBI:58342"/>
        <dbReference type="ChEBI" id="CHEBI:64615"/>
        <dbReference type="EC" id="2.3.1.20"/>
    </reaction>
</comment>
<dbReference type="GO" id="GO:0001666">
    <property type="term" value="P:response to hypoxia"/>
    <property type="evidence" value="ECO:0007669"/>
    <property type="project" value="TreeGrafter"/>
</dbReference>
<dbReference type="EMBL" id="QEQK01000007">
    <property type="protein sequence ID" value="PWN55934.1"/>
    <property type="molecule type" value="Genomic_DNA"/>
</dbReference>
<evidence type="ECO:0000256" key="11">
    <source>
        <dbReference type="SAM" id="MobiDB-lite"/>
    </source>
</evidence>
<organism evidence="14 15">
    <name type="scientific">Abyssibacter profundi</name>
    <dbReference type="NCBI Taxonomy" id="2182787"/>
    <lineage>
        <taxon>Bacteria</taxon>
        <taxon>Pseudomonadati</taxon>
        <taxon>Pseudomonadota</taxon>
        <taxon>Gammaproteobacteria</taxon>
        <taxon>Chromatiales</taxon>
        <taxon>Oceanococcaceae</taxon>
        <taxon>Abyssibacter</taxon>
    </lineage>
</organism>
<protein>
    <recommendedName>
        <fullName evidence="4">diacylglycerol O-acyltransferase</fullName>
        <ecNumber evidence="4">2.3.1.20</ecNumber>
    </recommendedName>
</protein>
<evidence type="ECO:0000313" key="14">
    <source>
        <dbReference type="EMBL" id="PWN55934.1"/>
    </source>
</evidence>
<keyword evidence="6 14" id="KW-0808">Transferase</keyword>
<evidence type="ECO:0000259" key="13">
    <source>
        <dbReference type="Pfam" id="PF06974"/>
    </source>
</evidence>
<name>A0A363UKI9_9GAMM</name>
<evidence type="ECO:0000256" key="1">
    <source>
        <dbReference type="ARBA" id="ARBA00004771"/>
    </source>
</evidence>
<evidence type="ECO:0000256" key="7">
    <source>
        <dbReference type="ARBA" id="ARBA00022798"/>
    </source>
</evidence>
<gene>
    <name evidence="14" type="ORF">DEH80_08890</name>
</gene>
<accession>A0A363UKI9</accession>
<keyword evidence="15" id="KW-1185">Reference proteome</keyword>
<feature type="region of interest" description="Disordered" evidence="11">
    <location>
        <begin position="225"/>
        <end position="244"/>
    </location>
</feature>
<dbReference type="PANTHER" id="PTHR31650:SF1">
    <property type="entry name" value="WAX ESTER SYNTHASE_DIACYLGLYCEROL ACYLTRANSFERASE 4-RELATED"/>
    <property type="match status" value="1"/>
</dbReference>
<keyword evidence="8" id="KW-0443">Lipid metabolism</keyword>
<evidence type="ECO:0000256" key="9">
    <source>
        <dbReference type="ARBA" id="ARBA00023315"/>
    </source>
</evidence>
<dbReference type="EC" id="2.3.1.20" evidence="4"/>
<evidence type="ECO:0000256" key="5">
    <source>
        <dbReference type="ARBA" id="ARBA00022516"/>
    </source>
</evidence>
<dbReference type="InterPro" id="IPR045034">
    <property type="entry name" value="O-acyltransferase_WSD1-like"/>
</dbReference>
<dbReference type="InterPro" id="IPR014292">
    <property type="entry name" value="Acyl_transf_WS/DGAT"/>
</dbReference>
<dbReference type="OrthoDB" id="9810950at2"/>
<dbReference type="GO" id="GO:0019432">
    <property type="term" value="P:triglyceride biosynthetic process"/>
    <property type="evidence" value="ECO:0007669"/>
    <property type="project" value="UniProtKB-UniPathway"/>
</dbReference>
<dbReference type="PANTHER" id="PTHR31650">
    <property type="entry name" value="O-ACYLTRANSFERASE (WSD1-LIKE) FAMILY PROTEIN"/>
    <property type="match status" value="1"/>
</dbReference>
<reference evidence="14 15" key="1">
    <citation type="submission" date="2018-05" db="EMBL/GenBank/DDBJ databases">
        <title>Abyssibacter profundi OUC007T gen. nov., sp. nov, a marine bacterium isolated from seawater of the Mariana Trench.</title>
        <authorList>
            <person name="Zhou S."/>
        </authorList>
    </citation>
    <scope>NUCLEOTIDE SEQUENCE [LARGE SCALE GENOMIC DNA]</scope>
    <source>
        <strain evidence="14 15">OUC007</strain>
    </source>
</reference>
<feature type="domain" description="O-acyltransferase WSD1 C-terminal" evidence="13">
    <location>
        <begin position="314"/>
        <end position="459"/>
    </location>
</feature>
<dbReference type="Proteomes" id="UP000251800">
    <property type="component" value="Unassembled WGS sequence"/>
</dbReference>
<dbReference type="UniPathway" id="UPA00282"/>
<keyword evidence="9 14" id="KW-0012">Acyltransferase</keyword>
<dbReference type="Pfam" id="PF03007">
    <property type="entry name" value="WS_DGAT_cat"/>
    <property type="match status" value="1"/>
</dbReference>
<evidence type="ECO:0000256" key="4">
    <source>
        <dbReference type="ARBA" id="ARBA00013244"/>
    </source>
</evidence>
<feature type="domain" description="O-acyltransferase WSD1-like N-terminal" evidence="12">
    <location>
        <begin position="4"/>
        <end position="274"/>
    </location>
</feature>
<dbReference type="GO" id="GO:0006071">
    <property type="term" value="P:glycerol metabolic process"/>
    <property type="evidence" value="ECO:0007669"/>
    <property type="project" value="UniProtKB-KW"/>
</dbReference>
<evidence type="ECO:0000256" key="10">
    <source>
        <dbReference type="ARBA" id="ARBA00048109"/>
    </source>
</evidence>
<dbReference type="InterPro" id="IPR023213">
    <property type="entry name" value="CAT-like_dom_sf"/>
</dbReference>
<dbReference type="GO" id="GO:0004144">
    <property type="term" value="F:diacylglycerol O-acyltransferase activity"/>
    <property type="evidence" value="ECO:0007669"/>
    <property type="project" value="UniProtKB-EC"/>
</dbReference>
<dbReference type="InterPro" id="IPR004255">
    <property type="entry name" value="O-acyltransferase_WSD1_N"/>
</dbReference>
<proteinExistence type="inferred from homology"/>
<dbReference type="RefSeq" id="WP_109720149.1">
    <property type="nucleotide sequence ID" value="NZ_QEQK01000007.1"/>
</dbReference>